<keyword evidence="9" id="KW-1185">Reference proteome</keyword>
<dbReference type="RefSeq" id="WP_236332718.1">
    <property type="nucleotide sequence ID" value="NZ_JAKIJS010000001.1"/>
</dbReference>
<dbReference type="PROSITE" id="PS00675">
    <property type="entry name" value="SIGMA54_INTERACT_1"/>
    <property type="match status" value="1"/>
</dbReference>
<sequence>MLLDVTNTREMLQAILSSIDEGIHVINNEGITVFYNEIASKHDGVPVEDVLGYHLLDVFPTFSKETSTLLKVIQSGEPIYNQHQRYPNAKGNLITTVNTTLPIVVGGQVVGAVEIAKDFTKIQQLSWKLLDLEARVKGATSSDHPKEYENGTNFRMNDILTKNDAFLKVKEMAVKASKSTSSIIVYGETGTGKELLVQAIHNASDRMDQSFIAQNCAAIPSTLLESILFGTAKGSYTGAVDRPGLFELADGGTLFLDELNSMPLDTQAKLLRVLQNGKIRRVGSTSEKSVDVRVIVAMNEHPKVCIENGTLRKDLYYRLNVIFLNIPPLRDRKEDLSLLMDHFIQRYNFKFGKLVIRVSDEVKELFNEYHWPGNVRELEHAIESALNVINEDTLTLEHIPIHFIEASDPFHEGDSIPSLRKAISDTEEKWIHKALDATDGNIQRAAKLLKIPRQTLQYKLSKMNEKHTAEN</sequence>
<dbReference type="PRINTS" id="PR01590">
    <property type="entry name" value="HTHFIS"/>
</dbReference>
<keyword evidence="5" id="KW-0804">Transcription</keyword>
<evidence type="ECO:0000259" key="7">
    <source>
        <dbReference type="PROSITE" id="PS50112"/>
    </source>
</evidence>
<evidence type="ECO:0000256" key="1">
    <source>
        <dbReference type="ARBA" id="ARBA00022741"/>
    </source>
</evidence>
<dbReference type="Proteomes" id="UP001649381">
    <property type="component" value="Unassembled WGS sequence"/>
</dbReference>
<protein>
    <submittedName>
        <fullName evidence="8">Sigma 54-interacting transcriptional regulator</fullName>
    </submittedName>
</protein>
<feature type="domain" description="PAS" evidence="7">
    <location>
        <begin position="8"/>
        <end position="56"/>
    </location>
</feature>
<dbReference type="Pfam" id="PF25601">
    <property type="entry name" value="AAA_lid_14"/>
    <property type="match status" value="1"/>
</dbReference>
<evidence type="ECO:0000313" key="9">
    <source>
        <dbReference type="Proteomes" id="UP001649381"/>
    </source>
</evidence>
<dbReference type="PROSITE" id="PS00688">
    <property type="entry name" value="SIGMA54_INTERACT_3"/>
    <property type="match status" value="1"/>
</dbReference>
<dbReference type="CDD" id="cd00130">
    <property type="entry name" value="PAS"/>
    <property type="match status" value="1"/>
</dbReference>
<dbReference type="InterPro" id="IPR025943">
    <property type="entry name" value="Sigma_54_int_dom_ATP-bd_2"/>
</dbReference>
<evidence type="ECO:0000256" key="4">
    <source>
        <dbReference type="ARBA" id="ARBA00023125"/>
    </source>
</evidence>
<keyword evidence="4" id="KW-0238">DNA-binding</keyword>
<evidence type="ECO:0000256" key="3">
    <source>
        <dbReference type="ARBA" id="ARBA00023015"/>
    </source>
</evidence>
<dbReference type="InterPro" id="IPR058031">
    <property type="entry name" value="AAA_lid_NorR"/>
</dbReference>
<dbReference type="Gene3D" id="3.40.50.300">
    <property type="entry name" value="P-loop containing nucleotide triphosphate hydrolases"/>
    <property type="match status" value="1"/>
</dbReference>
<dbReference type="Pfam" id="PF08448">
    <property type="entry name" value="PAS_4"/>
    <property type="match status" value="1"/>
</dbReference>
<evidence type="ECO:0000259" key="6">
    <source>
        <dbReference type="PROSITE" id="PS50045"/>
    </source>
</evidence>
<reference evidence="8 9" key="1">
    <citation type="submission" date="2022-01" db="EMBL/GenBank/DDBJ databases">
        <title>Alkalihalobacillus sp. EGI L200015, a novel bacterium isolated from a salt lake sediment.</title>
        <authorList>
            <person name="Gao L."/>
            <person name="Fang B.-Z."/>
            <person name="Li W.-J."/>
        </authorList>
    </citation>
    <scope>NUCLEOTIDE SEQUENCE [LARGE SCALE GENOMIC DNA]</scope>
    <source>
        <strain evidence="8 9">KCTC 12718</strain>
    </source>
</reference>
<dbReference type="PANTHER" id="PTHR32071">
    <property type="entry name" value="TRANSCRIPTIONAL REGULATORY PROTEIN"/>
    <property type="match status" value="1"/>
</dbReference>
<dbReference type="PROSITE" id="PS50112">
    <property type="entry name" value="PAS"/>
    <property type="match status" value="1"/>
</dbReference>
<organism evidence="8 9">
    <name type="scientific">Pseudalkalibacillus berkeleyi</name>
    <dbReference type="NCBI Taxonomy" id="1069813"/>
    <lineage>
        <taxon>Bacteria</taxon>
        <taxon>Bacillati</taxon>
        <taxon>Bacillota</taxon>
        <taxon>Bacilli</taxon>
        <taxon>Bacillales</taxon>
        <taxon>Fictibacillaceae</taxon>
        <taxon>Pseudalkalibacillus</taxon>
    </lineage>
</organism>
<dbReference type="Gene3D" id="1.10.8.60">
    <property type="match status" value="1"/>
</dbReference>
<dbReference type="InterPro" id="IPR025662">
    <property type="entry name" value="Sigma_54_int_dom_ATP-bd_1"/>
</dbReference>
<evidence type="ECO:0000256" key="5">
    <source>
        <dbReference type="ARBA" id="ARBA00023163"/>
    </source>
</evidence>
<gene>
    <name evidence="8" type="ORF">L2716_05935</name>
</gene>
<keyword evidence="2" id="KW-0067">ATP-binding</keyword>
<keyword evidence="3" id="KW-0805">Transcription regulation</keyword>
<dbReference type="InterPro" id="IPR035965">
    <property type="entry name" value="PAS-like_dom_sf"/>
</dbReference>
<dbReference type="EMBL" id="JAKIJS010000001">
    <property type="protein sequence ID" value="MCF6137266.1"/>
    <property type="molecule type" value="Genomic_DNA"/>
</dbReference>
<accession>A0ABS9GZL6</accession>
<evidence type="ECO:0000256" key="2">
    <source>
        <dbReference type="ARBA" id="ARBA00022840"/>
    </source>
</evidence>
<dbReference type="SUPFAM" id="SSF55785">
    <property type="entry name" value="PYP-like sensor domain (PAS domain)"/>
    <property type="match status" value="1"/>
</dbReference>
<dbReference type="PROSITE" id="PS00676">
    <property type="entry name" value="SIGMA54_INTERACT_2"/>
    <property type="match status" value="1"/>
</dbReference>
<dbReference type="PROSITE" id="PS50045">
    <property type="entry name" value="SIGMA54_INTERACT_4"/>
    <property type="match status" value="1"/>
</dbReference>
<feature type="domain" description="Sigma-54 factor interaction" evidence="6">
    <location>
        <begin position="159"/>
        <end position="387"/>
    </location>
</feature>
<dbReference type="InterPro" id="IPR027417">
    <property type="entry name" value="P-loop_NTPase"/>
</dbReference>
<proteinExistence type="predicted"/>
<dbReference type="Gene3D" id="1.10.10.60">
    <property type="entry name" value="Homeodomain-like"/>
    <property type="match status" value="1"/>
</dbReference>
<comment type="caution">
    <text evidence="8">The sequence shown here is derived from an EMBL/GenBank/DDBJ whole genome shotgun (WGS) entry which is preliminary data.</text>
</comment>
<dbReference type="CDD" id="cd00009">
    <property type="entry name" value="AAA"/>
    <property type="match status" value="1"/>
</dbReference>
<dbReference type="Pfam" id="PF00158">
    <property type="entry name" value="Sigma54_activat"/>
    <property type="match status" value="1"/>
</dbReference>
<keyword evidence="1" id="KW-0547">Nucleotide-binding</keyword>
<evidence type="ECO:0000313" key="8">
    <source>
        <dbReference type="EMBL" id="MCF6137266.1"/>
    </source>
</evidence>
<dbReference type="Gene3D" id="3.30.450.20">
    <property type="entry name" value="PAS domain"/>
    <property type="match status" value="1"/>
</dbReference>
<dbReference type="InterPro" id="IPR009057">
    <property type="entry name" value="Homeodomain-like_sf"/>
</dbReference>
<dbReference type="SMART" id="SM00382">
    <property type="entry name" value="AAA"/>
    <property type="match status" value="1"/>
</dbReference>
<dbReference type="InterPro" id="IPR025944">
    <property type="entry name" value="Sigma_54_int_dom_CS"/>
</dbReference>
<dbReference type="InterPro" id="IPR013656">
    <property type="entry name" value="PAS_4"/>
</dbReference>
<dbReference type="InterPro" id="IPR002197">
    <property type="entry name" value="HTH_Fis"/>
</dbReference>
<dbReference type="NCBIfam" id="TIGR00229">
    <property type="entry name" value="sensory_box"/>
    <property type="match status" value="1"/>
</dbReference>
<dbReference type="InterPro" id="IPR000014">
    <property type="entry name" value="PAS"/>
</dbReference>
<dbReference type="SUPFAM" id="SSF46689">
    <property type="entry name" value="Homeodomain-like"/>
    <property type="match status" value="1"/>
</dbReference>
<dbReference type="SUPFAM" id="SSF52540">
    <property type="entry name" value="P-loop containing nucleoside triphosphate hydrolases"/>
    <property type="match status" value="1"/>
</dbReference>
<dbReference type="PANTHER" id="PTHR32071:SF74">
    <property type="entry name" value="TRANSCRIPTIONAL ACTIVATOR ROCR"/>
    <property type="match status" value="1"/>
</dbReference>
<dbReference type="SMART" id="SM00091">
    <property type="entry name" value="PAS"/>
    <property type="match status" value="1"/>
</dbReference>
<dbReference type="InterPro" id="IPR002078">
    <property type="entry name" value="Sigma_54_int"/>
</dbReference>
<dbReference type="Pfam" id="PF02954">
    <property type="entry name" value="HTH_8"/>
    <property type="match status" value="1"/>
</dbReference>
<name>A0ABS9GZL6_9BACL</name>
<dbReference type="InterPro" id="IPR003593">
    <property type="entry name" value="AAA+_ATPase"/>
</dbReference>